<protein>
    <submittedName>
        <fullName evidence="1">Uncharacterized protein</fullName>
    </submittedName>
</protein>
<sequence length="84" mass="9543">MTRRKLVPNRAGGQPSSLYLMLFLQRLAGATQPLALCRHVLDGIEVGRSRSLTFARYKLRRLSIRTQYCPSFIDLLLFSFIGVS</sequence>
<dbReference type="AlphaFoldDB" id="A0A5N7BWW3"/>
<dbReference type="EMBL" id="ML735314">
    <property type="protein sequence ID" value="KAE8386324.1"/>
    <property type="molecule type" value="Genomic_DNA"/>
</dbReference>
<dbReference type="Proteomes" id="UP000326877">
    <property type="component" value="Unassembled WGS sequence"/>
</dbReference>
<evidence type="ECO:0000313" key="1">
    <source>
        <dbReference type="EMBL" id="KAE8386324.1"/>
    </source>
</evidence>
<name>A0A5N7BWW3_PETAA</name>
<organism evidence="1">
    <name type="scientific">Petromyces alliaceus</name>
    <name type="common">Aspergillus alliaceus</name>
    <dbReference type="NCBI Taxonomy" id="209559"/>
    <lineage>
        <taxon>Eukaryota</taxon>
        <taxon>Fungi</taxon>
        <taxon>Dikarya</taxon>
        <taxon>Ascomycota</taxon>
        <taxon>Pezizomycotina</taxon>
        <taxon>Eurotiomycetes</taxon>
        <taxon>Eurotiomycetidae</taxon>
        <taxon>Eurotiales</taxon>
        <taxon>Aspergillaceae</taxon>
        <taxon>Aspergillus</taxon>
        <taxon>Aspergillus subgen. Circumdati</taxon>
    </lineage>
</organism>
<gene>
    <name evidence="1" type="ORF">BDV23DRAFT_163540</name>
</gene>
<accession>A0A5N7BWW3</accession>
<proteinExistence type="predicted"/>
<reference evidence="1" key="1">
    <citation type="submission" date="2019-04" db="EMBL/GenBank/DDBJ databases">
        <title>Friends and foes A comparative genomics studyof 23 Aspergillus species from section Flavi.</title>
        <authorList>
            <consortium name="DOE Joint Genome Institute"/>
            <person name="Kjaerbolling I."/>
            <person name="Vesth T."/>
            <person name="Frisvad J.C."/>
            <person name="Nybo J.L."/>
            <person name="Theobald S."/>
            <person name="Kildgaard S."/>
            <person name="Isbrandt T."/>
            <person name="Kuo A."/>
            <person name="Sato A."/>
            <person name="Lyhne E.K."/>
            <person name="Kogle M.E."/>
            <person name="Wiebenga A."/>
            <person name="Kun R.S."/>
            <person name="Lubbers R.J."/>
            <person name="Makela M.R."/>
            <person name="Barry K."/>
            <person name="Chovatia M."/>
            <person name="Clum A."/>
            <person name="Daum C."/>
            <person name="Haridas S."/>
            <person name="He G."/>
            <person name="LaButti K."/>
            <person name="Lipzen A."/>
            <person name="Mondo S."/>
            <person name="Riley R."/>
            <person name="Salamov A."/>
            <person name="Simmons B.A."/>
            <person name="Magnuson J.K."/>
            <person name="Henrissat B."/>
            <person name="Mortensen U.H."/>
            <person name="Larsen T.O."/>
            <person name="Devries R.P."/>
            <person name="Grigoriev I.V."/>
            <person name="Machida M."/>
            <person name="Baker S.E."/>
            <person name="Andersen M.R."/>
        </authorList>
    </citation>
    <scope>NUCLEOTIDE SEQUENCE [LARGE SCALE GENOMIC DNA]</scope>
    <source>
        <strain evidence="1">IBT 14317</strain>
    </source>
</reference>